<evidence type="ECO:0000256" key="2">
    <source>
        <dbReference type="ARBA" id="ARBA00022729"/>
    </source>
</evidence>
<keyword evidence="4" id="KW-1015">Disulfide bond</keyword>
<dbReference type="InterPro" id="IPR024079">
    <property type="entry name" value="MetalloPept_cat_dom_sf"/>
</dbReference>
<dbReference type="InterPro" id="IPR043543">
    <property type="entry name" value="PAPPA/PAPPA2"/>
</dbReference>
<dbReference type="GO" id="GO:0004222">
    <property type="term" value="F:metalloendopeptidase activity"/>
    <property type="evidence" value="ECO:0007669"/>
    <property type="project" value="TreeGrafter"/>
</dbReference>
<dbReference type="Proteomes" id="UP000694388">
    <property type="component" value="Unplaced"/>
</dbReference>
<keyword evidence="2" id="KW-0732">Signal</keyword>
<dbReference type="InterPro" id="IPR006558">
    <property type="entry name" value="LamG-like"/>
</dbReference>
<dbReference type="Gene3D" id="2.10.70.10">
    <property type="entry name" value="Complement Module, domain 1"/>
    <property type="match status" value="2"/>
</dbReference>
<evidence type="ECO:0000259" key="9">
    <source>
        <dbReference type="PROSITE" id="PS50923"/>
    </source>
</evidence>
<dbReference type="FunFam" id="3.40.390.10:FF:000026">
    <property type="entry name" value="Pappalysin 1"/>
    <property type="match status" value="1"/>
</dbReference>
<dbReference type="InterPro" id="IPR035976">
    <property type="entry name" value="Sushi/SCR/CCP_sf"/>
</dbReference>
<proteinExistence type="inferred from homology"/>
<protein>
    <submittedName>
        <fullName evidence="10">Pappalysin 2</fullName>
    </submittedName>
</protein>
<keyword evidence="8" id="KW-1133">Transmembrane helix</keyword>
<evidence type="ECO:0000256" key="1">
    <source>
        <dbReference type="ARBA" id="ARBA00008721"/>
    </source>
</evidence>
<evidence type="ECO:0000256" key="7">
    <source>
        <dbReference type="SAM" id="MobiDB-lite"/>
    </source>
</evidence>
<feature type="transmembrane region" description="Helical" evidence="8">
    <location>
        <begin position="1273"/>
        <end position="1295"/>
    </location>
</feature>
<feature type="region of interest" description="Disordered" evidence="7">
    <location>
        <begin position="34"/>
        <end position="53"/>
    </location>
</feature>
<evidence type="ECO:0000313" key="10">
    <source>
        <dbReference type="Ensembl" id="ENSEBUP00000003659.1"/>
    </source>
</evidence>
<comment type="caution">
    <text evidence="6">Lacks conserved residue(s) required for the propagation of feature annotation.</text>
</comment>
<evidence type="ECO:0000256" key="8">
    <source>
        <dbReference type="SAM" id="Phobius"/>
    </source>
</evidence>
<dbReference type="Gene3D" id="3.40.390.10">
    <property type="entry name" value="Collagenase (Catalytic Domain)"/>
    <property type="match status" value="1"/>
</dbReference>
<dbReference type="SMART" id="SM00004">
    <property type="entry name" value="NL"/>
    <property type="match status" value="3"/>
</dbReference>
<dbReference type="Pfam" id="PF25900">
    <property type="entry name" value="PAPPA"/>
    <property type="match status" value="1"/>
</dbReference>
<dbReference type="GO" id="GO:0005615">
    <property type="term" value="C:extracellular space"/>
    <property type="evidence" value="ECO:0007669"/>
    <property type="project" value="TreeGrafter"/>
</dbReference>
<dbReference type="SMART" id="SM00560">
    <property type="entry name" value="LamGL"/>
    <property type="match status" value="1"/>
</dbReference>
<evidence type="ECO:0000256" key="6">
    <source>
        <dbReference type="PROSITE-ProRule" id="PRU00302"/>
    </source>
</evidence>
<accession>A0A8C4NA86</accession>
<dbReference type="GO" id="GO:0006508">
    <property type="term" value="P:proteolysis"/>
    <property type="evidence" value="ECO:0007669"/>
    <property type="project" value="TreeGrafter"/>
</dbReference>
<dbReference type="Pfam" id="PF00084">
    <property type="entry name" value="Sushi"/>
    <property type="match status" value="1"/>
</dbReference>
<sequence length="1387" mass="154357">EKFLRSRERGRRALRVQLCASRANRSRFGAALKSLDPGYGSGRRTPNAPTPNRSFGVYFHGDRDSLRLRSNRIAGGLPLGEFTVEVRVRPEGGQQNPAVITGYHDTCSYIPNNKGWKLGISLMDENRNRDPRFFFSLRTDRAPRASIIHDRSAHQPSTWAHLVSTYDGRSMALYVDGILVGKSHEQKGNLTNARFGTCKVLTLGGDEFESLHNYRGAIEHFRLWSRALSHSDVRTVTHQLVRKDSPGLIISDDFRRIRHFWSPGKSKTIPELISFPRLSSGDLLKGRGPILPIPRCGKTICDNLDVIQSYNKQWTFRQNKVIRYQVVNIYNDDREQPTVTAEQISLQHAFLLSVFRPLNITWELTVTEVLNSSLRNRIVLASCELSHLADDVCDPECNHSTTGYDAGDCLPLRTDCFHREANGLCEPECNIPMADFDGGDCCDASTTDVTKNCFDPESPHRYFMKEICRKDIVNLGKFIFLIVAEECLCSLAQWRGIALNPSYYGRPGHTHTMIHEVGHALGLYHVFRGLSEIESCDDPCLEVEPSMETGDLCEDTPPVSKQKLCLDPGPENISCGLYHLENTPFNNFMSYADGKCLDRFTPNQVARMHCYLDLVYLSWRSDHSSAPVPLPPWVVAQDTFKITLEWLPALSDSLYHRVPGLPCENCAVDGSLVQFAVNASSNRDCDPSGHWSPQEAEGRPDVETPCKVNLRTWSPELRHHSGDISLPCPWPEGCVLNLSFAHPVPAMTLTIWVTFISTRLGPPLTNVVLVLTSGSLITLGPLRVSCDIPLTVNLPSGSIVSNVQLYTFDEKVEIDAVALTSEPGCLLCQACQPLINRFTDTLFASNLLCCVVLDATCSRDVKAGEVYNYRVRVVTLTGVSQFTPSLTHRFNSPYCGDGEPSLCYLHAGDGMCEDFEKGKVQEDCGFTLPPDMIDQWAFEVSLSQGGLICPSQAMIGGPPVIQIDNLCRLGLECLNMMVWCLNIFFCVQANFSQPFKASHLLLYSASDGVSIWDHSKKYIHVTLLRGVESQSLVSCASFRQVSHDDFRIIFGPDADILILLQVQCKEGAWTPEPSCNPVDCGIPYPSHVDHAEMSCPNGTTFTKQCTFHCQPPAQLLGSDVTLACLADGLWSFPEASCQLVCVTAPVLSHARLRTKRCGRPSHEVGTVCKYRCLPGYQLSFTSGSRKNFLLECTENGSWAGGSCQPIQCPPLPAILHGLYHCSRKFEAGSRCRLKCPGHLEVGTNSNFHYTPSWRKWGTFGTQVLFLDISCFPLLFSCSFILFMFVPVAVPSLFAARCHIFGPERPSSKVDKTRSFQNCLDLFKGDGWCDPKNNRAYCEYDRGDCCASTAKSKEVIPFGEPCDLQGDCACRDPAAIENHARRRDIGRG</sequence>
<dbReference type="InterPro" id="IPR008754">
    <property type="entry name" value="Peptidase_M43"/>
</dbReference>
<dbReference type="SUPFAM" id="SSF49899">
    <property type="entry name" value="Concanavalin A-like lectins/glucanases"/>
    <property type="match status" value="1"/>
</dbReference>
<evidence type="ECO:0000313" key="11">
    <source>
        <dbReference type="Proteomes" id="UP000694388"/>
    </source>
</evidence>
<keyword evidence="6" id="KW-0768">Sushi</keyword>
<reference evidence="10" key="1">
    <citation type="submission" date="2025-08" db="UniProtKB">
        <authorList>
            <consortium name="Ensembl"/>
        </authorList>
    </citation>
    <scope>IDENTIFICATION</scope>
</reference>
<dbReference type="PANTHER" id="PTHR46130">
    <property type="entry name" value="LAMGL DOMAIN-CONTAINING PROTEIN"/>
    <property type="match status" value="1"/>
</dbReference>
<dbReference type="InterPro" id="IPR058897">
    <property type="entry name" value="PAPPA_SD_C"/>
</dbReference>
<dbReference type="Pfam" id="PF05572">
    <property type="entry name" value="Peptidase_M43"/>
    <property type="match status" value="1"/>
</dbReference>
<dbReference type="GO" id="GO:0007166">
    <property type="term" value="P:cell surface receptor signaling pathway"/>
    <property type="evidence" value="ECO:0007669"/>
    <property type="project" value="TreeGrafter"/>
</dbReference>
<dbReference type="SUPFAM" id="SSF55486">
    <property type="entry name" value="Metalloproteases ('zincins'), catalytic domain"/>
    <property type="match status" value="2"/>
</dbReference>
<comment type="similarity">
    <text evidence="1">Belongs to the peptidase M43B family.</text>
</comment>
<dbReference type="SMART" id="SM00032">
    <property type="entry name" value="CCP"/>
    <property type="match status" value="3"/>
</dbReference>
<dbReference type="Gene3D" id="4.10.470.20">
    <property type="match status" value="2"/>
</dbReference>
<dbReference type="PANTHER" id="PTHR46130:SF2">
    <property type="entry name" value="PAPPALYSIN-1"/>
    <property type="match status" value="1"/>
</dbReference>
<keyword evidence="11" id="KW-1185">Reference proteome</keyword>
<dbReference type="Pfam" id="PF13385">
    <property type="entry name" value="Laminin_G_3"/>
    <property type="match status" value="1"/>
</dbReference>
<dbReference type="Ensembl" id="ENSEBUT00000004041.1">
    <property type="protein sequence ID" value="ENSEBUP00000003659.1"/>
    <property type="gene ID" value="ENSEBUG00000002557.1"/>
</dbReference>
<keyword evidence="8" id="KW-0472">Membrane</keyword>
<evidence type="ECO:0000256" key="5">
    <source>
        <dbReference type="ARBA" id="ARBA00023180"/>
    </source>
</evidence>
<reference evidence="10" key="2">
    <citation type="submission" date="2025-09" db="UniProtKB">
        <authorList>
            <consortium name="Ensembl"/>
        </authorList>
    </citation>
    <scope>IDENTIFICATION</scope>
</reference>
<evidence type="ECO:0000256" key="3">
    <source>
        <dbReference type="ARBA" id="ARBA00022737"/>
    </source>
</evidence>
<dbReference type="SUPFAM" id="SSF57535">
    <property type="entry name" value="Complement control module/SCR domain"/>
    <property type="match status" value="2"/>
</dbReference>
<keyword evidence="3" id="KW-0677">Repeat</keyword>
<dbReference type="OMA" id="VHCPAEV"/>
<dbReference type="GeneTree" id="ENSGT00940000158543"/>
<keyword evidence="8" id="KW-0812">Transmembrane</keyword>
<dbReference type="PROSITE" id="PS50923">
    <property type="entry name" value="SUSHI"/>
    <property type="match status" value="1"/>
</dbReference>
<dbReference type="CDD" id="cd00033">
    <property type="entry name" value="CCP"/>
    <property type="match status" value="2"/>
</dbReference>
<organism evidence="10 11">
    <name type="scientific">Eptatretus burgeri</name>
    <name type="common">Inshore hagfish</name>
    <dbReference type="NCBI Taxonomy" id="7764"/>
    <lineage>
        <taxon>Eukaryota</taxon>
        <taxon>Metazoa</taxon>
        <taxon>Chordata</taxon>
        <taxon>Craniata</taxon>
        <taxon>Vertebrata</taxon>
        <taxon>Cyclostomata</taxon>
        <taxon>Myxini</taxon>
        <taxon>Myxiniformes</taxon>
        <taxon>Myxinidae</taxon>
        <taxon>Eptatretinae</taxon>
        <taxon>Eptatretus</taxon>
    </lineage>
</organism>
<dbReference type="InterPro" id="IPR013320">
    <property type="entry name" value="ConA-like_dom_sf"/>
</dbReference>
<name>A0A8C4NA86_EPTBU</name>
<dbReference type="InterPro" id="IPR000436">
    <property type="entry name" value="Sushi_SCR_CCP_dom"/>
</dbReference>
<feature type="domain" description="Sushi" evidence="9">
    <location>
        <begin position="1078"/>
        <end position="1139"/>
    </location>
</feature>
<dbReference type="Pfam" id="PF00066">
    <property type="entry name" value="Notch"/>
    <property type="match status" value="1"/>
</dbReference>
<keyword evidence="5" id="KW-0325">Glycoprotein</keyword>
<dbReference type="Gene3D" id="2.60.120.200">
    <property type="match status" value="1"/>
</dbReference>
<evidence type="ECO:0000256" key="4">
    <source>
        <dbReference type="ARBA" id="ARBA00023157"/>
    </source>
</evidence>
<dbReference type="InterPro" id="IPR000800">
    <property type="entry name" value="Notch_dom"/>
</dbReference>